<evidence type="ECO:0000259" key="4">
    <source>
        <dbReference type="SMART" id="SM00146"/>
    </source>
</evidence>
<feature type="region of interest" description="Disordered" evidence="3">
    <location>
        <begin position="283"/>
        <end position="305"/>
    </location>
</feature>
<keyword evidence="2" id="KW-0418">Kinase</keyword>
<gene>
    <name evidence="5" type="ORF">RFI_02589</name>
</gene>
<dbReference type="SUPFAM" id="SSF56112">
    <property type="entry name" value="Protein kinase-like (PK-like)"/>
    <property type="match status" value="1"/>
</dbReference>
<dbReference type="PANTHER" id="PTHR10048">
    <property type="entry name" value="PHOSPHATIDYLINOSITOL KINASE"/>
    <property type="match status" value="1"/>
</dbReference>
<comment type="caution">
    <text evidence="5">The sequence shown here is derived from an EMBL/GenBank/DDBJ whole genome shotgun (WGS) entry which is preliminary data.</text>
</comment>
<dbReference type="InterPro" id="IPR036940">
    <property type="entry name" value="PI3/4_kinase_cat_sf"/>
</dbReference>
<evidence type="ECO:0000313" key="6">
    <source>
        <dbReference type="Proteomes" id="UP000023152"/>
    </source>
</evidence>
<dbReference type="EMBL" id="ASPP01002497">
    <property type="protein sequence ID" value="ETO34506.1"/>
    <property type="molecule type" value="Genomic_DNA"/>
</dbReference>
<evidence type="ECO:0000256" key="3">
    <source>
        <dbReference type="SAM" id="MobiDB-lite"/>
    </source>
</evidence>
<dbReference type="InterPro" id="IPR000403">
    <property type="entry name" value="PI3/4_kinase_cat_dom"/>
</dbReference>
<dbReference type="Gene3D" id="1.10.1070.11">
    <property type="entry name" value="Phosphatidylinositol 3-/4-kinase, catalytic domain"/>
    <property type="match status" value="1"/>
</dbReference>
<dbReference type="AlphaFoldDB" id="X6P8I5"/>
<organism evidence="5 6">
    <name type="scientific">Reticulomyxa filosa</name>
    <dbReference type="NCBI Taxonomy" id="46433"/>
    <lineage>
        <taxon>Eukaryota</taxon>
        <taxon>Sar</taxon>
        <taxon>Rhizaria</taxon>
        <taxon>Retaria</taxon>
        <taxon>Foraminifera</taxon>
        <taxon>Monothalamids</taxon>
        <taxon>Reticulomyxidae</taxon>
        <taxon>Reticulomyxa</taxon>
    </lineage>
</organism>
<dbReference type="Proteomes" id="UP000023152">
    <property type="component" value="Unassembled WGS sequence"/>
</dbReference>
<keyword evidence="6" id="KW-1185">Reference proteome</keyword>
<accession>X6P8I5</accession>
<dbReference type="InterPro" id="IPR015433">
    <property type="entry name" value="PI3/4_kinase"/>
</dbReference>
<dbReference type="SMART" id="SM00146">
    <property type="entry name" value="PI3Kc"/>
    <property type="match status" value="1"/>
</dbReference>
<keyword evidence="1" id="KW-0808">Transferase</keyword>
<name>X6P8I5_RETFI</name>
<dbReference type="GO" id="GO:0052742">
    <property type="term" value="F:phosphatidylinositol kinase activity"/>
    <property type="evidence" value="ECO:0007669"/>
    <property type="project" value="TreeGrafter"/>
</dbReference>
<feature type="domain" description="PI3K/PI4K catalytic" evidence="4">
    <location>
        <begin position="6"/>
        <end position="209"/>
    </location>
</feature>
<dbReference type="GO" id="GO:0016020">
    <property type="term" value="C:membrane"/>
    <property type="evidence" value="ECO:0007669"/>
    <property type="project" value="TreeGrafter"/>
</dbReference>
<evidence type="ECO:0000256" key="1">
    <source>
        <dbReference type="ARBA" id="ARBA00022679"/>
    </source>
</evidence>
<proteinExistence type="predicted"/>
<reference evidence="5 6" key="1">
    <citation type="journal article" date="2013" name="Curr. Biol.">
        <title>The Genome of the Foraminiferan Reticulomyxa filosa.</title>
        <authorList>
            <person name="Glockner G."/>
            <person name="Hulsmann N."/>
            <person name="Schleicher M."/>
            <person name="Noegel A.A."/>
            <person name="Eichinger L."/>
            <person name="Gallinger C."/>
            <person name="Pawlowski J."/>
            <person name="Sierra R."/>
            <person name="Euteneuer U."/>
            <person name="Pillet L."/>
            <person name="Moustafa A."/>
            <person name="Platzer M."/>
            <person name="Groth M."/>
            <person name="Szafranski K."/>
            <person name="Schliwa M."/>
        </authorList>
    </citation>
    <scope>NUCLEOTIDE SEQUENCE [LARGE SCALE GENOMIC DNA]</scope>
</reference>
<dbReference type="GO" id="GO:0046854">
    <property type="term" value="P:phosphatidylinositol phosphate biosynthetic process"/>
    <property type="evidence" value="ECO:0007669"/>
    <property type="project" value="InterPro"/>
</dbReference>
<dbReference type="GO" id="GO:0048015">
    <property type="term" value="P:phosphatidylinositol-mediated signaling"/>
    <property type="evidence" value="ECO:0007669"/>
    <property type="project" value="TreeGrafter"/>
</dbReference>
<sequence length="305" mass="35214">MCTDEKHSLMNAIWAQHNLHYRQCPVRALTYHCVAMEPSFGCIELVDNCTPLKLIQMMDKFDQSSLENLVASAAGAYVAAYAMGIRDRHFDNVLIRNDGTLERVPHLDTSDFAITQDFQSILGSQWNDFVDLAVKAFMILREHWEELFHFAELAFAFVLLDGKQAVTPLENVSGPSDSIKTLDKKIDENEHKTHLCFNNSKILYDWFHTRLEIHVQPNEVRAVEHHIYRLLMKAPDNWSTRMKNAVHSLATSPWYNNYMSWDMMRQSIQIFGFGENSAVISAEDPTQFPKPNRDKLNVYQSRSTL</sequence>
<dbReference type="GO" id="GO:0005737">
    <property type="term" value="C:cytoplasm"/>
    <property type="evidence" value="ECO:0007669"/>
    <property type="project" value="TreeGrafter"/>
</dbReference>
<evidence type="ECO:0000256" key="2">
    <source>
        <dbReference type="ARBA" id="ARBA00022777"/>
    </source>
</evidence>
<dbReference type="InterPro" id="IPR011009">
    <property type="entry name" value="Kinase-like_dom_sf"/>
</dbReference>
<protein>
    <recommendedName>
        <fullName evidence="4">PI3K/PI4K catalytic domain-containing protein</fullName>
    </recommendedName>
</protein>
<evidence type="ECO:0000313" key="5">
    <source>
        <dbReference type="EMBL" id="ETO34506.1"/>
    </source>
</evidence>